<keyword evidence="1" id="KW-0732">Signal</keyword>
<keyword evidence="3" id="KW-1185">Reference proteome</keyword>
<evidence type="ECO:0008006" key="4">
    <source>
        <dbReference type="Google" id="ProtNLM"/>
    </source>
</evidence>
<feature type="signal peptide" evidence="1">
    <location>
        <begin position="1"/>
        <end position="25"/>
    </location>
</feature>
<name>A0A1N7JNG7_9BACT</name>
<evidence type="ECO:0000256" key="1">
    <source>
        <dbReference type="SAM" id="SignalP"/>
    </source>
</evidence>
<dbReference type="Proteomes" id="UP000186026">
    <property type="component" value="Unassembled WGS sequence"/>
</dbReference>
<reference evidence="3" key="1">
    <citation type="submission" date="2017-01" db="EMBL/GenBank/DDBJ databases">
        <authorList>
            <person name="Varghese N."/>
            <person name="Submissions S."/>
        </authorList>
    </citation>
    <scope>NUCLEOTIDE SEQUENCE [LARGE SCALE GENOMIC DNA]</scope>
    <source>
        <strain evidence="3">DSM 46698</strain>
    </source>
</reference>
<organism evidence="2 3">
    <name type="scientific">Belliella pelovolcani</name>
    <dbReference type="NCBI Taxonomy" id="529505"/>
    <lineage>
        <taxon>Bacteria</taxon>
        <taxon>Pseudomonadati</taxon>
        <taxon>Bacteroidota</taxon>
        <taxon>Cytophagia</taxon>
        <taxon>Cytophagales</taxon>
        <taxon>Cyclobacteriaceae</taxon>
        <taxon>Belliella</taxon>
    </lineage>
</organism>
<accession>A0A1N7JNG7</accession>
<dbReference type="AlphaFoldDB" id="A0A1N7JNG7"/>
<dbReference type="EMBL" id="FTOP01000001">
    <property type="protein sequence ID" value="SIS50902.1"/>
    <property type="molecule type" value="Genomic_DNA"/>
</dbReference>
<dbReference type="STRING" id="529505.SAMN05421761_101162"/>
<feature type="chain" id="PRO_5012862557" description="Outer membrane protein beta-barrel domain-containing protein" evidence="1">
    <location>
        <begin position="26"/>
        <end position="192"/>
    </location>
</feature>
<protein>
    <recommendedName>
        <fullName evidence="4">Outer membrane protein beta-barrel domain-containing protein</fullName>
    </recommendedName>
</protein>
<gene>
    <name evidence="2" type="ORF">SAMN05421761_101162</name>
</gene>
<evidence type="ECO:0000313" key="3">
    <source>
        <dbReference type="Proteomes" id="UP000186026"/>
    </source>
</evidence>
<sequence length="192" mass="21582">MRSRFHILFLVSILTIFCSHFDAIAQEEAEIFTAKNSIFVELGGNSIYYSVNYNRILLQKDKLKISGSAGFSVFKQSGGSQSSNISPFWSPMLPLEISAFWGKSNHHLEIGTGLTFYASRALVFNPDVPNNFQQDKSLEAILPLRIGYRYQKPEGGFFFRVGYTPGFNLFLSSEDSPKFHPLWGGISLGKSF</sequence>
<dbReference type="RefSeq" id="WP_217695338.1">
    <property type="nucleotide sequence ID" value="NZ_FTOP01000001.1"/>
</dbReference>
<evidence type="ECO:0000313" key="2">
    <source>
        <dbReference type="EMBL" id="SIS50902.1"/>
    </source>
</evidence>
<proteinExistence type="predicted"/>